<gene>
    <name evidence="2" type="ORF">B0H17DRAFT_936374</name>
</gene>
<comment type="caution">
    <text evidence="2">The sequence shown here is derived from an EMBL/GenBank/DDBJ whole genome shotgun (WGS) entry which is preliminary data.</text>
</comment>
<dbReference type="EMBL" id="JARKIE010000067">
    <property type="protein sequence ID" value="KAJ7690090.1"/>
    <property type="molecule type" value="Genomic_DNA"/>
</dbReference>
<evidence type="ECO:0000256" key="1">
    <source>
        <dbReference type="SAM" id="Phobius"/>
    </source>
</evidence>
<keyword evidence="1" id="KW-0472">Membrane</keyword>
<feature type="non-terminal residue" evidence="2">
    <location>
        <position position="1"/>
    </location>
</feature>
<name>A0AAD7DEY0_MYCRO</name>
<protein>
    <submittedName>
        <fullName evidence="2">Uncharacterized protein</fullName>
    </submittedName>
</protein>
<evidence type="ECO:0000313" key="3">
    <source>
        <dbReference type="Proteomes" id="UP001221757"/>
    </source>
</evidence>
<feature type="transmembrane region" description="Helical" evidence="1">
    <location>
        <begin position="27"/>
        <end position="48"/>
    </location>
</feature>
<organism evidence="2 3">
    <name type="scientific">Mycena rosella</name>
    <name type="common">Pink bonnet</name>
    <name type="synonym">Agaricus rosellus</name>
    <dbReference type="NCBI Taxonomy" id="1033263"/>
    <lineage>
        <taxon>Eukaryota</taxon>
        <taxon>Fungi</taxon>
        <taxon>Dikarya</taxon>
        <taxon>Basidiomycota</taxon>
        <taxon>Agaricomycotina</taxon>
        <taxon>Agaricomycetes</taxon>
        <taxon>Agaricomycetidae</taxon>
        <taxon>Agaricales</taxon>
        <taxon>Marasmiineae</taxon>
        <taxon>Mycenaceae</taxon>
        <taxon>Mycena</taxon>
    </lineage>
</organism>
<dbReference type="AlphaFoldDB" id="A0AAD7DEY0"/>
<sequence>FSWFGSFQSFLPLFLGYWAGNLLGKGYFHHLMITGSSLFIFSWAYIFLLDHY</sequence>
<proteinExistence type="predicted"/>
<dbReference type="Proteomes" id="UP001221757">
    <property type="component" value="Unassembled WGS sequence"/>
</dbReference>
<reference evidence="2" key="1">
    <citation type="submission" date="2023-03" db="EMBL/GenBank/DDBJ databases">
        <title>Massive genome expansion in bonnet fungi (Mycena s.s.) driven by repeated elements and novel gene families across ecological guilds.</title>
        <authorList>
            <consortium name="Lawrence Berkeley National Laboratory"/>
            <person name="Harder C.B."/>
            <person name="Miyauchi S."/>
            <person name="Viragh M."/>
            <person name="Kuo A."/>
            <person name="Thoen E."/>
            <person name="Andreopoulos B."/>
            <person name="Lu D."/>
            <person name="Skrede I."/>
            <person name="Drula E."/>
            <person name="Henrissat B."/>
            <person name="Morin E."/>
            <person name="Kohler A."/>
            <person name="Barry K."/>
            <person name="LaButti K."/>
            <person name="Morin E."/>
            <person name="Salamov A."/>
            <person name="Lipzen A."/>
            <person name="Mereny Z."/>
            <person name="Hegedus B."/>
            <person name="Baldrian P."/>
            <person name="Stursova M."/>
            <person name="Weitz H."/>
            <person name="Taylor A."/>
            <person name="Grigoriev I.V."/>
            <person name="Nagy L.G."/>
            <person name="Martin F."/>
            <person name="Kauserud H."/>
        </authorList>
    </citation>
    <scope>NUCLEOTIDE SEQUENCE</scope>
    <source>
        <strain evidence="2">CBHHK067</strain>
    </source>
</reference>
<keyword evidence="3" id="KW-1185">Reference proteome</keyword>
<evidence type="ECO:0000313" key="2">
    <source>
        <dbReference type="EMBL" id="KAJ7690090.1"/>
    </source>
</evidence>
<keyword evidence="1" id="KW-0812">Transmembrane</keyword>
<accession>A0AAD7DEY0</accession>
<keyword evidence="1" id="KW-1133">Transmembrane helix</keyword>